<dbReference type="AlphaFoldDB" id="A0A1F4V0J6"/>
<evidence type="ECO:0000313" key="1">
    <source>
        <dbReference type="EMBL" id="OGC50688.1"/>
    </source>
</evidence>
<protein>
    <submittedName>
        <fullName evidence="1">Uncharacterized protein</fullName>
    </submittedName>
</protein>
<dbReference type="Proteomes" id="UP000177371">
    <property type="component" value="Unassembled WGS sequence"/>
</dbReference>
<sequence length="218" mass="24278">MPTIYINEYDPTRVGDIDEPSIHFQQPDGTAKSMRETKEAYTESLDLREARPGDLFKVDFYEFPNGDTFGPIFIEISDKTEGENSIPVKVYGTGANGEQISYDTAYFHGSILGYGGSMHTGKAIPQMHLEIAVYDPQLAEEQENGASPLYIYIPSLGIHYPIDKAILRSECKKLGDLEAAESFIKEHIGHRVIVTSKVASYEKQAGNRLLNADVKQPE</sequence>
<proteinExistence type="predicted"/>
<reference evidence="1 2" key="1">
    <citation type="journal article" date="2016" name="Nat. Commun.">
        <title>Thousands of microbial genomes shed light on interconnected biogeochemical processes in an aquifer system.</title>
        <authorList>
            <person name="Anantharaman K."/>
            <person name="Brown C.T."/>
            <person name="Hug L.A."/>
            <person name="Sharon I."/>
            <person name="Castelle C.J."/>
            <person name="Probst A.J."/>
            <person name="Thomas B.C."/>
            <person name="Singh A."/>
            <person name="Wilkins M.J."/>
            <person name="Karaoz U."/>
            <person name="Brodie E.L."/>
            <person name="Williams K.H."/>
            <person name="Hubbard S.S."/>
            <person name="Banfield J.F."/>
        </authorList>
    </citation>
    <scope>NUCLEOTIDE SEQUENCE [LARGE SCALE GENOMIC DNA]</scope>
</reference>
<evidence type="ECO:0000313" key="2">
    <source>
        <dbReference type="Proteomes" id="UP000177371"/>
    </source>
</evidence>
<accession>A0A1F4V0J6</accession>
<dbReference type="EMBL" id="MEUT01000035">
    <property type="protein sequence ID" value="OGC50688.1"/>
    <property type="molecule type" value="Genomic_DNA"/>
</dbReference>
<name>A0A1F4V0J6_UNCKA</name>
<comment type="caution">
    <text evidence="1">The sequence shown here is derived from an EMBL/GenBank/DDBJ whole genome shotgun (WGS) entry which is preliminary data.</text>
</comment>
<organism evidence="1 2">
    <name type="scientific">candidate division WWE3 bacterium RBG_16_37_10</name>
    <dbReference type="NCBI Taxonomy" id="1802610"/>
    <lineage>
        <taxon>Bacteria</taxon>
        <taxon>Katanobacteria</taxon>
    </lineage>
</organism>
<gene>
    <name evidence="1" type="ORF">A2W32_02190</name>
</gene>